<comment type="caution">
    <text evidence="2">The sequence shown here is derived from an EMBL/GenBank/DDBJ whole genome shotgun (WGS) entry which is preliminary data.</text>
</comment>
<accession>A0ABR4E279</accession>
<dbReference type="Proteomes" id="UP001600888">
    <property type="component" value="Unassembled WGS sequence"/>
</dbReference>
<keyword evidence="3" id="KW-1185">Reference proteome</keyword>
<feature type="signal peptide" evidence="1">
    <location>
        <begin position="1"/>
        <end position="19"/>
    </location>
</feature>
<feature type="chain" id="PRO_5047406067" evidence="1">
    <location>
        <begin position="20"/>
        <end position="68"/>
    </location>
</feature>
<proteinExistence type="predicted"/>
<name>A0ABR4E279_9PEZI</name>
<evidence type="ECO:0000256" key="1">
    <source>
        <dbReference type="SAM" id="SignalP"/>
    </source>
</evidence>
<evidence type="ECO:0000313" key="2">
    <source>
        <dbReference type="EMBL" id="KAL2276532.1"/>
    </source>
</evidence>
<gene>
    <name evidence="2" type="ORF">FJTKL_00838</name>
</gene>
<dbReference type="PROSITE" id="PS51257">
    <property type="entry name" value="PROKAR_LIPOPROTEIN"/>
    <property type="match status" value="1"/>
</dbReference>
<protein>
    <submittedName>
        <fullName evidence="2">Uncharacterized protein</fullName>
    </submittedName>
</protein>
<organism evidence="2 3">
    <name type="scientific">Diaporthe vaccinii</name>
    <dbReference type="NCBI Taxonomy" id="105482"/>
    <lineage>
        <taxon>Eukaryota</taxon>
        <taxon>Fungi</taxon>
        <taxon>Dikarya</taxon>
        <taxon>Ascomycota</taxon>
        <taxon>Pezizomycotina</taxon>
        <taxon>Sordariomycetes</taxon>
        <taxon>Sordariomycetidae</taxon>
        <taxon>Diaporthales</taxon>
        <taxon>Diaporthaceae</taxon>
        <taxon>Diaporthe</taxon>
        <taxon>Diaporthe eres species complex</taxon>
    </lineage>
</organism>
<keyword evidence="1" id="KW-0732">Signal</keyword>
<dbReference type="EMBL" id="JBAWTH010000112">
    <property type="protein sequence ID" value="KAL2276532.1"/>
    <property type="molecule type" value="Genomic_DNA"/>
</dbReference>
<reference evidence="2 3" key="1">
    <citation type="submission" date="2024-03" db="EMBL/GenBank/DDBJ databases">
        <title>A high-quality draft genome sequence of Diaporthe vaccinii, a causative agent of upright dieback and viscid rot disease in cranberry plants.</title>
        <authorList>
            <person name="Sarrasin M."/>
            <person name="Lang B.F."/>
            <person name="Burger G."/>
        </authorList>
    </citation>
    <scope>NUCLEOTIDE SEQUENCE [LARGE SCALE GENOMIC DNA]</scope>
    <source>
        <strain evidence="2 3">IS7</strain>
    </source>
</reference>
<sequence length="68" mass="7319">MKLTAAVIVLSAFFGLSNAVLCSCDGSNSDSAKCCSDFTGWQGYECETTDQTTYAICCSGFDRTTYCR</sequence>
<evidence type="ECO:0000313" key="3">
    <source>
        <dbReference type="Proteomes" id="UP001600888"/>
    </source>
</evidence>